<accession>A0A1E5NYK4</accession>
<comment type="caution">
    <text evidence="1">The sequence shown here is derived from an EMBL/GenBank/DDBJ whole genome shotgun (WGS) entry which is preliminary data.</text>
</comment>
<evidence type="ECO:0000313" key="1">
    <source>
        <dbReference type="EMBL" id="OEJ21400.1"/>
    </source>
</evidence>
<evidence type="ECO:0000313" key="2">
    <source>
        <dbReference type="Proteomes" id="UP000095759"/>
    </source>
</evidence>
<keyword evidence="2" id="KW-1185">Reference proteome</keyword>
<dbReference type="AlphaFoldDB" id="A0A1E5NYK4"/>
<dbReference type="EMBL" id="MEHJ01000002">
    <property type="protein sequence ID" value="OEJ21400.1"/>
    <property type="molecule type" value="Genomic_DNA"/>
</dbReference>
<dbReference type="RefSeq" id="WP_069936114.1">
    <property type="nucleotide sequence ID" value="NZ_MEHJ01000002.1"/>
</dbReference>
<name>A0A1E5NYK4_9ACTN</name>
<proteinExistence type="predicted"/>
<gene>
    <name evidence="1" type="ORF">AS594_38130</name>
</gene>
<dbReference type="OrthoDB" id="3628597at2"/>
<dbReference type="Proteomes" id="UP000095759">
    <property type="component" value="Unassembled WGS sequence"/>
</dbReference>
<organism evidence="1 2">
    <name type="scientific">Streptomyces agglomeratus</name>
    <dbReference type="NCBI Taxonomy" id="285458"/>
    <lineage>
        <taxon>Bacteria</taxon>
        <taxon>Bacillati</taxon>
        <taxon>Actinomycetota</taxon>
        <taxon>Actinomycetes</taxon>
        <taxon>Kitasatosporales</taxon>
        <taxon>Streptomycetaceae</taxon>
        <taxon>Streptomyces</taxon>
    </lineage>
</organism>
<protein>
    <submittedName>
        <fullName evidence="1">Uncharacterized protein</fullName>
    </submittedName>
</protein>
<sequence>MARRPRAGLVRDHAHDSQFDGQRLIVACSPDHLDELIEQVKRRPFLDDELWAGKIARVLQQHPGVVSAKELAEKTGLSQAQVRVGVKWQKLELNCWHEQCGEKGSPQDDK</sequence>
<reference evidence="1 2" key="1">
    <citation type="submission" date="2016-08" db="EMBL/GenBank/DDBJ databases">
        <title>Complete genome sequence of Streptomyces agglomeratus strain 6-3-2, a novel anti-MRSA actinomycete isolated from Wuli of Tebit, China.</title>
        <authorList>
            <person name="Chen X."/>
        </authorList>
    </citation>
    <scope>NUCLEOTIDE SEQUENCE [LARGE SCALE GENOMIC DNA]</scope>
    <source>
        <strain evidence="1 2">6-3-2</strain>
    </source>
</reference>